<name>A0AA38J030_9CUCU</name>
<protein>
    <submittedName>
        <fullName evidence="1">Uncharacterized protein</fullName>
    </submittedName>
</protein>
<dbReference type="AlphaFoldDB" id="A0AA38J030"/>
<comment type="caution">
    <text evidence="1">The sequence shown here is derived from an EMBL/GenBank/DDBJ whole genome shotgun (WGS) entry which is preliminary data.</text>
</comment>
<accession>A0AA38J030</accession>
<reference evidence="1" key="1">
    <citation type="journal article" date="2023" name="G3 (Bethesda)">
        <title>Whole genome assemblies of Zophobas morio and Tenebrio molitor.</title>
        <authorList>
            <person name="Kaur S."/>
            <person name="Stinson S.A."/>
            <person name="diCenzo G.C."/>
        </authorList>
    </citation>
    <scope>NUCLEOTIDE SEQUENCE</scope>
    <source>
        <strain evidence="1">QUZm001</strain>
    </source>
</reference>
<dbReference type="Proteomes" id="UP001168821">
    <property type="component" value="Unassembled WGS sequence"/>
</dbReference>
<proteinExistence type="predicted"/>
<evidence type="ECO:0000313" key="2">
    <source>
        <dbReference type="Proteomes" id="UP001168821"/>
    </source>
</evidence>
<dbReference type="EMBL" id="JALNTZ010000001">
    <property type="protein sequence ID" value="KAJ3666628.1"/>
    <property type="molecule type" value="Genomic_DNA"/>
</dbReference>
<evidence type="ECO:0000313" key="1">
    <source>
        <dbReference type="EMBL" id="KAJ3666628.1"/>
    </source>
</evidence>
<keyword evidence="2" id="KW-1185">Reference proteome</keyword>
<gene>
    <name evidence="1" type="ORF">Zmor_002063</name>
</gene>
<organism evidence="1 2">
    <name type="scientific">Zophobas morio</name>
    <dbReference type="NCBI Taxonomy" id="2755281"/>
    <lineage>
        <taxon>Eukaryota</taxon>
        <taxon>Metazoa</taxon>
        <taxon>Ecdysozoa</taxon>
        <taxon>Arthropoda</taxon>
        <taxon>Hexapoda</taxon>
        <taxon>Insecta</taxon>
        <taxon>Pterygota</taxon>
        <taxon>Neoptera</taxon>
        <taxon>Endopterygota</taxon>
        <taxon>Coleoptera</taxon>
        <taxon>Polyphaga</taxon>
        <taxon>Cucujiformia</taxon>
        <taxon>Tenebrionidae</taxon>
        <taxon>Zophobas</taxon>
    </lineage>
</organism>
<sequence length="100" mass="11100">MRDSLLGESIAQPNCSGTASLWPLRSQDPGEKDKVLVPEQKMEGFRVVSNLLQSPSTPCREPTRWCAQGISPSREKQRAFGWTDTTPTPSPDLELCLQDL</sequence>